<keyword evidence="5" id="KW-1185">Reference proteome</keyword>
<dbReference type="Proteomes" id="UP000784294">
    <property type="component" value="Unassembled WGS sequence"/>
</dbReference>
<proteinExistence type="inferred from homology"/>
<keyword evidence="3" id="KW-0663">Pyridoxal phosphate</keyword>
<sequence length="131" mass="15435">MSLYFYIFLTHSYNPQEYIEKSPELRQCLEQVRDGYFSPENPNLFQDIYNSLVFGGDRFLLCADYEDYIKTQDRVGACYMNEDLWARMMLFNIASSGKFSSDRTIRQYAREIWGVEPSEVKLPPPSEPVNE</sequence>
<evidence type="ECO:0000313" key="5">
    <source>
        <dbReference type="Proteomes" id="UP000784294"/>
    </source>
</evidence>
<reference evidence="4" key="1">
    <citation type="submission" date="2018-11" db="EMBL/GenBank/DDBJ databases">
        <authorList>
            <consortium name="Pathogen Informatics"/>
        </authorList>
    </citation>
    <scope>NUCLEOTIDE SEQUENCE</scope>
</reference>
<dbReference type="GO" id="GO:0008184">
    <property type="term" value="F:glycogen phosphorylase activity"/>
    <property type="evidence" value="ECO:0007669"/>
    <property type="project" value="InterPro"/>
</dbReference>
<dbReference type="SUPFAM" id="SSF53756">
    <property type="entry name" value="UDP-Glycosyltransferase/glycogen phosphorylase"/>
    <property type="match status" value="1"/>
</dbReference>
<dbReference type="AlphaFoldDB" id="A0A448X5M9"/>
<organism evidence="4 5">
    <name type="scientific">Protopolystoma xenopodis</name>
    <dbReference type="NCBI Taxonomy" id="117903"/>
    <lineage>
        <taxon>Eukaryota</taxon>
        <taxon>Metazoa</taxon>
        <taxon>Spiralia</taxon>
        <taxon>Lophotrochozoa</taxon>
        <taxon>Platyhelminthes</taxon>
        <taxon>Monogenea</taxon>
        <taxon>Polyopisthocotylea</taxon>
        <taxon>Polystomatidea</taxon>
        <taxon>Polystomatidae</taxon>
        <taxon>Protopolystoma</taxon>
    </lineage>
</organism>
<dbReference type="Gene3D" id="3.40.50.2000">
    <property type="entry name" value="Glycogen Phosphorylase B"/>
    <property type="match status" value="1"/>
</dbReference>
<dbReference type="EC" id="2.4.1.1" evidence="3"/>
<dbReference type="OrthoDB" id="9215500at2759"/>
<evidence type="ECO:0000256" key="1">
    <source>
        <dbReference type="ARBA" id="ARBA00006047"/>
    </source>
</evidence>
<keyword evidence="3" id="KW-0328">Glycosyltransferase</keyword>
<comment type="similarity">
    <text evidence="1 3">Belongs to the glycogen phosphorylase family.</text>
</comment>
<gene>
    <name evidence="4" type="ORF">PXEA_LOCUS22078</name>
</gene>
<comment type="catalytic activity">
    <reaction evidence="3">
        <text>[(1-&gt;4)-alpha-D-glucosyl](n) + phosphate = [(1-&gt;4)-alpha-D-glucosyl](n-1) + alpha-D-glucose 1-phosphate</text>
        <dbReference type="Rhea" id="RHEA:41732"/>
        <dbReference type="Rhea" id="RHEA-COMP:9584"/>
        <dbReference type="Rhea" id="RHEA-COMP:9586"/>
        <dbReference type="ChEBI" id="CHEBI:15444"/>
        <dbReference type="ChEBI" id="CHEBI:43474"/>
        <dbReference type="ChEBI" id="CHEBI:58601"/>
        <dbReference type="EC" id="2.4.1.1"/>
    </reaction>
</comment>
<dbReference type="PANTHER" id="PTHR11468:SF13">
    <property type="entry name" value="GLYCOGEN PHOSPHORYLASE"/>
    <property type="match status" value="1"/>
</dbReference>
<keyword evidence="3" id="KW-0119">Carbohydrate metabolism</keyword>
<dbReference type="PANTHER" id="PTHR11468">
    <property type="entry name" value="GLYCOGEN PHOSPHORYLASE"/>
    <property type="match status" value="1"/>
</dbReference>
<dbReference type="Pfam" id="PF00343">
    <property type="entry name" value="Phosphorylase"/>
    <property type="match status" value="1"/>
</dbReference>
<comment type="caution">
    <text evidence="4">The sequence shown here is derived from an EMBL/GenBank/DDBJ whole genome shotgun (WGS) entry which is preliminary data.</text>
</comment>
<evidence type="ECO:0000256" key="3">
    <source>
        <dbReference type="RuleBase" id="RU000587"/>
    </source>
</evidence>
<dbReference type="InterPro" id="IPR000811">
    <property type="entry name" value="Glyco_trans_35"/>
</dbReference>
<dbReference type="EMBL" id="CAAALY010096527">
    <property type="protein sequence ID" value="VEL28638.1"/>
    <property type="molecule type" value="Genomic_DNA"/>
</dbReference>
<comment type="cofactor">
    <cofactor evidence="3">
        <name>pyridoxal 5'-phosphate</name>
        <dbReference type="ChEBI" id="CHEBI:597326"/>
    </cofactor>
</comment>
<protein>
    <recommendedName>
        <fullName evidence="3">Alpha-1,4 glucan phosphorylase</fullName>
        <ecNumber evidence="3">2.4.1.1</ecNumber>
    </recommendedName>
</protein>
<evidence type="ECO:0000256" key="2">
    <source>
        <dbReference type="ARBA" id="ARBA00022553"/>
    </source>
</evidence>
<dbReference type="FunFam" id="3.40.50.2000:FF:000197">
    <property type="entry name" value="Alpha-1,4 glucan phosphorylase"/>
    <property type="match status" value="1"/>
</dbReference>
<dbReference type="GO" id="GO:0005737">
    <property type="term" value="C:cytoplasm"/>
    <property type="evidence" value="ECO:0007669"/>
    <property type="project" value="TreeGrafter"/>
</dbReference>
<keyword evidence="3" id="KW-0808">Transferase</keyword>
<name>A0A448X5M9_9PLAT</name>
<comment type="function">
    <text evidence="3">Allosteric enzyme that catalyzes the rate-limiting step in glycogen catabolism, the phosphorolytic cleavage of glycogen to produce glucose-1-phosphate, and plays a central role in maintaining cellular and organismal glucose homeostasis.</text>
</comment>
<keyword evidence="2" id="KW-0597">Phosphoprotein</keyword>
<evidence type="ECO:0000313" key="4">
    <source>
        <dbReference type="EMBL" id="VEL28638.1"/>
    </source>
</evidence>
<accession>A0A448X5M9</accession>
<dbReference type="GO" id="GO:0005980">
    <property type="term" value="P:glycogen catabolic process"/>
    <property type="evidence" value="ECO:0007669"/>
    <property type="project" value="TreeGrafter"/>
</dbReference>
<dbReference type="GO" id="GO:0030170">
    <property type="term" value="F:pyridoxal phosphate binding"/>
    <property type="evidence" value="ECO:0007669"/>
    <property type="project" value="TreeGrafter"/>
</dbReference>